<dbReference type="AlphaFoldDB" id="L5JV12"/>
<evidence type="ECO:0000256" key="7">
    <source>
        <dbReference type="ARBA" id="ARBA00022840"/>
    </source>
</evidence>
<keyword evidence="2" id="KW-0963">Cytoplasm</keyword>
<accession>L5JV12</accession>
<dbReference type="PANTHER" id="PTHR22969:SF10">
    <property type="entry name" value="INHIBITOR OF NUCLEAR FACTOR KAPPA-B KINASE SUBUNIT EPSILON"/>
    <property type="match status" value="1"/>
</dbReference>
<dbReference type="Gene3D" id="1.20.1270.420">
    <property type="match status" value="1"/>
</dbReference>
<dbReference type="Pfam" id="PF18394">
    <property type="entry name" value="TBK1_CCD1"/>
    <property type="match status" value="1"/>
</dbReference>
<proteinExistence type="predicted"/>
<dbReference type="PANTHER" id="PTHR22969">
    <property type="entry name" value="IKB KINASE"/>
    <property type="match status" value="1"/>
</dbReference>
<keyword evidence="4" id="KW-0808">Transferase</keyword>
<feature type="domain" description="TANK-binding kinase 1 coiled-coil" evidence="9">
    <location>
        <begin position="2"/>
        <end position="150"/>
    </location>
</feature>
<sequence length="221" mass="24904">MARMPEIEELKRATELRSTLRALAEVLSRFSHNMTETQTNLSSLSSELGKNRDQVHEDRRLKDGKLLAQGLGYNEEQIHKLDKVNFSHLAKRLLQVFQEECVQKYQTSLVTHGNRMRLVHKARNHLRLVGCSVAACNTEAQGVQEGLSKILDGLSHQLLQDRTKGAQASPPPVATYASPALRDLGVHMEKLYEEMKLLAFDLQDNNRIIEGLSRVQSAPDV</sequence>
<dbReference type="STRING" id="9402.L5JV12"/>
<keyword evidence="6 10" id="KW-0418">Kinase</keyword>
<dbReference type="InterPro" id="IPR041309">
    <property type="entry name" value="TBK1_CC1"/>
</dbReference>
<evidence type="ECO:0000256" key="2">
    <source>
        <dbReference type="ARBA" id="ARBA00022490"/>
    </source>
</evidence>
<evidence type="ECO:0000259" key="9">
    <source>
        <dbReference type="Pfam" id="PF18394"/>
    </source>
</evidence>
<comment type="subcellular location">
    <subcellularLocation>
        <location evidence="1">Cytoplasm</location>
    </subcellularLocation>
</comment>
<evidence type="ECO:0000256" key="5">
    <source>
        <dbReference type="ARBA" id="ARBA00022741"/>
    </source>
</evidence>
<feature type="region of interest" description="Disordered" evidence="8">
    <location>
        <begin position="38"/>
        <end position="57"/>
    </location>
</feature>
<keyword evidence="7" id="KW-0067">ATP-binding</keyword>
<keyword evidence="3" id="KW-0723">Serine/threonine-protein kinase</keyword>
<evidence type="ECO:0000313" key="11">
    <source>
        <dbReference type="Proteomes" id="UP000010552"/>
    </source>
</evidence>
<dbReference type="GO" id="GO:0005737">
    <property type="term" value="C:cytoplasm"/>
    <property type="evidence" value="ECO:0007669"/>
    <property type="project" value="UniProtKB-SubCell"/>
</dbReference>
<evidence type="ECO:0000256" key="4">
    <source>
        <dbReference type="ARBA" id="ARBA00022679"/>
    </source>
</evidence>
<keyword evidence="11" id="KW-1185">Reference proteome</keyword>
<keyword evidence="5" id="KW-0547">Nucleotide-binding</keyword>
<protein>
    <submittedName>
        <fullName evidence="10">Inhibitor of nuclear factor kappa-B kinase subunit epsilon</fullName>
    </submittedName>
</protein>
<dbReference type="GO" id="GO:0005524">
    <property type="term" value="F:ATP binding"/>
    <property type="evidence" value="ECO:0007669"/>
    <property type="project" value="UniProtKB-KW"/>
</dbReference>
<evidence type="ECO:0000256" key="1">
    <source>
        <dbReference type="ARBA" id="ARBA00004496"/>
    </source>
</evidence>
<dbReference type="GO" id="GO:0004674">
    <property type="term" value="F:protein serine/threonine kinase activity"/>
    <property type="evidence" value="ECO:0007669"/>
    <property type="project" value="UniProtKB-KW"/>
</dbReference>
<dbReference type="InterPro" id="IPR051180">
    <property type="entry name" value="IKK"/>
</dbReference>
<dbReference type="Proteomes" id="UP000010552">
    <property type="component" value="Unassembled WGS sequence"/>
</dbReference>
<dbReference type="InParanoid" id="L5JV12"/>
<organism evidence="10 11">
    <name type="scientific">Pteropus alecto</name>
    <name type="common">Black flying fox</name>
    <dbReference type="NCBI Taxonomy" id="9402"/>
    <lineage>
        <taxon>Eukaryota</taxon>
        <taxon>Metazoa</taxon>
        <taxon>Chordata</taxon>
        <taxon>Craniata</taxon>
        <taxon>Vertebrata</taxon>
        <taxon>Euteleostomi</taxon>
        <taxon>Mammalia</taxon>
        <taxon>Eutheria</taxon>
        <taxon>Laurasiatheria</taxon>
        <taxon>Chiroptera</taxon>
        <taxon>Yinpterochiroptera</taxon>
        <taxon>Pteropodoidea</taxon>
        <taxon>Pteropodidae</taxon>
        <taxon>Pteropodinae</taxon>
        <taxon>Pteropus</taxon>
    </lineage>
</organism>
<name>L5JV12_PTEAL</name>
<reference evidence="11" key="1">
    <citation type="journal article" date="2013" name="Science">
        <title>Comparative analysis of bat genomes provides insight into the evolution of flight and immunity.</title>
        <authorList>
            <person name="Zhang G."/>
            <person name="Cowled C."/>
            <person name="Shi Z."/>
            <person name="Huang Z."/>
            <person name="Bishop-Lilly K.A."/>
            <person name="Fang X."/>
            <person name="Wynne J.W."/>
            <person name="Xiong Z."/>
            <person name="Baker M.L."/>
            <person name="Zhao W."/>
            <person name="Tachedjian M."/>
            <person name="Zhu Y."/>
            <person name="Zhou P."/>
            <person name="Jiang X."/>
            <person name="Ng J."/>
            <person name="Yang L."/>
            <person name="Wu L."/>
            <person name="Xiao J."/>
            <person name="Feng Y."/>
            <person name="Chen Y."/>
            <person name="Sun X."/>
            <person name="Zhang Y."/>
            <person name="Marsh G.A."/>
            <person name="Crameri G."/>
            <person name="Broder C.C."/>
            <person name="Frey K.G."/>
            <person name="Wang L.F."/>
            <person name="Wang J."/>
        </authorList>
    </citation>
    <scope>NUCLEOTIDE SEQUENCE [LARGE SCALE GENOMIC DNA]</scope>
</reference>
<feature type="compositionally biased region" description="Polar residues" evidence="8">
    <location>
        <begin position="38"/>
        <end position="48"/>
    </location>
</feature>
<gene>
    <name evidence="10" type="ORF">PAL_GLEAN10006926</name>
</gene>
<evidence type="ECO:0000256" key="8">
    <source>
        <dbReference type="SAM" id="MobiDB-lite"/>
    </source>
</evidence>
<evidence type="ECO:0000256" key="6">
    <source>
        <dbReference type="ARBA" id="ARBA00022777"/>
    </source>
</evidence>
<dbReference type="EMBL" id="KB031109">
    <property type="protein sequence ID" value="ELK03299.1"/>
    <property type="molecule type" value="Genomic_DNA"/>
</dbReference>
<evidence type="ECO:0000313" key="10">
    <source>
        <dbReference type="EMBL" id="ELK03299.1"/>
    </source>
</evidence>
<evidence type="ECO:0000256" key="3">
    <source>
        <dbReference type="ARBA" id="ARBA00022527"/>
    </source>
</evidence>